<comment type="caution">
    <text evidence="1">The sequence shown here is derived from an EMBL/GenBank/DDBJ whole genome shotgun (WGS) entry which is preliminary data.</text>
</comment>
<reference evidence="1 2" key="1">
    <citation type="submission" date="2015-05" db="EMBL/GenBank/DDBJ databases">
        <title>Evolution of Trichinella species and genotypes.</title>
        <authorList>
            <person name="Korhonen P.K."/>
            <person name="Edoardo P."/>
            <person name="Giuseppe L.R."/>
            <person name="Gasser R.B."/>
        </authorList>
    </citation>
    <scope>NUCLEOTIDE SEQUENCE [LARGE SCALE GENOMIC DNA]</scope>
    <source>
        <strain evidence="1">ISS10</strain>
    </source>
</reference>
<dbReference type="Proteomes" id="UP000054721">
    <property type="component" value="Unassembled WGS sequence"/>
</dbReference>
<feature type="non-terminal residue" evidence="1">
    <location>
        <position position="126"/>
    </location>
</feature>
<keyword evidence="2" id="KW-1185">Reference proteome</keyword>
<dbReference type="AlphaFoldDB" id="A0A0V1KII4"/>
<sequence length="126" mass="13904">MKGEADGHIAVIGHGHKEEAFKGCKKQKKVHLCQTSCIGDGCVLALHVLQQLGHCDRGKAEIREGQVAEKQVHGCVEMGVQYYENDDDEVPQDGGEVHGQEQGKEQLLVLCRDRQAQEEELAEESL</sequence>
<accession>A0A0V1KII4</accession>
<name>A0A0V1KII4_9BILA</name>
<proteinExistence type="predicted"/>
<protein>
    <submittedName>
        <fullName evidence="1">Uncharacterized protein</fullName>
    </submittedName>
</protein>
<gene>
    <name evidence="1" type="ORF">T02_531</name>
</gene>
<organism evidence="1 2">
    <name type="scientific">Trichinella nativa</name>
    <dbReference type="NCBI Taxonomy" id="6335"/>
    <lineage>
        <taxon>Eukaryota</taxon>
        <taxon>Metazoa</taxon>
        <taxon>Ecdysozoa</taxon>
        <taxon>Nematoda</taxon>
        <taxon>Enoplea</taxon>
        <taxon>Dorylaimia</taxon>
        <taxon>Trichinellida</taxon>
        <taxon>Trichinellidae</taxon>
        <taxon>Trichinella</taxon>
    </lineage>
</organism>
<dbReference type="EMBL" id="JYDW01001403">
    <property type="protein sequence ID" value="KRZ47097.1"/>
    <property type="molecule type" value="Genomic_DNA"/>
</dbReference>
<evidence type="ECO:0000313" key="1">
    <source>
        <dbReference type="EMBL" id="KRZ47097.1"/>
    </source>
</evidence>
<evidence type="ECO:0000313" key="2">
    <source>
        <dbReference type="Proteomes" id="UP000054721"/>
    </source>
</evidence>